<dbReference type="EMBL" id="PDCK01000043">
    <property type="protein sequence ID" value="PRQ29014.1"/>
    <property type="molecule type" value="Genomic_DNA"/>
</dbReference>
<dbReference type="Gramene" id="PRQ29014">
    <property type="protein sequence ID" value="PRQ29014"/>
    <property type="gene ID" value="RchiOBHm_Chr5g0009251"/>
</dbReference>
<reference evidence="3 4" key="1">
    <citation type="journal article" date="2018" name="Nat. Genet.">
        <title>The Rosa genome provides new insights in the design of modern roses.</title>
        <authorList>
            <person name="Bendahmane M."/>
        </authorList>
    </citation>
    <scope>NUCLEOTIDE SEQUENCE [LARGE SCALE GENOMIC DNA]</scope>
    <source>
        <strain evidence="4">cv. Old Blush</strain>
    </source>
</reference>
<comment type="caution">
    <text evidence="3">The sequence shown here is derived from an EMBL/GenBank/DDBJ whole genome shotgun (WGS) entry which is preliminary data.</text>
</comment>
<dbReference type="Proteomes" id="UP000238479">
    <property type="component" value="Chromosome 5"/>
</dbReference>
<keyword evidence="2" id="KW-1133">Transmembrane helix</keyword>
<dbReference type="STRING" id="74649.A0A2P6Q4E3"/>
<dbReference type="AlphaFoldDB" id="A0A2P6Q4E3"/>
<proteinExistence type="predicted"/>
<feature type="region of interest" description="Disordered" evidence="1">
    <location>
        <begin position="135"/>
        <end position="174"/>
    </location>
</feature>
<keyword evidence="4" id="KW-1185">Reference proteome</keyword>
<evidence type="ECO:0000313" key="3">
    <source>
        <dbReference type="EMBL" id="PRQ29014.1"/>
    </source>
</evidence>
<dbReference type="PANTHER" id="PTHR31168:SF21">
    <property type="entry name" value="EMB|CAB89385.1"/>
    <property type="match status" value="1"/>
</dbReference>
<dbReference type="PANTHER" id="PTHR31168">
    <property type="entry name" value="OS02G0292800 PROTEIN"/>
    <property type="match status" value="1"/>
</dbReference>
<feature type="transmembrane region" description="Helical" evidence="2">
    <location>
        <begin position="38"/>
        <end position="58"/>
    </location>
</feature>
<feature type="transmembrane region" description="Helical" evidence="2">
    <location>
        <begin position="105"/>
        <end position="126"/>
    </location>
</feature>
<evidence type="ECO:0000313" key="4">
    <source>
        <dbReference type="Proteomes" id="UP000238479"/>
    </source>
</evidence>
<keyword evidence="2" id="KW-0472">Membrane</keyword>
<sequence>MCGACLMIFPTAWLANPSSYVFQRKLVYGNSSPSLVSIKFVILISCFLPALGFFAYSAKQFKETLYLIGSNDERANEAGAIRAFIRGTTFFSLGIRCLLCAGPSLLWFFGPIPMFVSSVALVMISLHVAGNRASPQLHVPPENTDESHGDNSNVTKEEACGHPSIDIEMPPPGV</sequence>
<accession>A0A2P6Q4E3</accession>
<gene>
    <name evidence="3" type="ORF">RchiOBHm_Chr5g0009251</name>
</gene>
<evidence type="ECO:0000256" key="2">
    <source>
        <dbReference type="SAM" id="Phobius"/>
    </source>
</evidence>
<dbReference type="OMA" id="CGACLMI"/>
<dbReference type="InterPro" id="IPR006747">
    <property type="entry name" value="DUF599"/>
</dbReference>
<dbReference type="Pfam" id="PF04654">
    <property type="entry name" value="DUF599"/>
    <property type="match status" value="1"/>
</dbReference>
<keyword evidence="2" id="KW-0812">Transmembrane</keyword>
<protein>
    <recommendedName>
        <fullName evidence="5">Transmembrane protein</fullName>
    </recommendedName>
</protein>
<evidence type="ECO:0008006" key="5">
    <source>
        <dbReference type="Google" id="ProtNLM"/>
    </source>
</evidence>
<name>A0A2P6Q4E3_ROSCH</name>
<evidence type="ECO:0000256" key="1">
    <source>
        <dbReference type="SAM" id="MobiDB-lite"/>
    </source>
</evidence>
<organism evidence="3 4">
    <name type="scientific">Rosa chinensis</name>
    <name type="common">China rose</name>
    <dbReference type="NCBI Taxonomy" id="74649"/>
    <lineage>
        <taxon>Eukaryota</taxon>
        <taxon>Viridiplantae</taxon>
        <taxon>Streptophyta</taxon>
        <taxon>Embryophyta</taxon>
        <taxon>Tracheophyta</taxon>
        <taxon>Spermatophyta</taxon>
        <taxon>Magnoliopsida</taxon>
        <taxon>eudicotyledons</taxon>
        <taxon>Gunneridae</taxon>
        <taxon>Pentapetalae</taxon>
        <taxon>rosids</taxon>
        <taxon>fabids</taxon>
        <taxon>Rosales</taxon>
        <taxon>Rosaceae</taxon>
        <taxon>Rosoideae</taxon>
        <taxon>Rosoideae incertae sedis</taxon>
        <taxon>Rosa</taxon>
    </lineage>
</organism>
<feature type="compositionally biased region" description="Basic and acidic residues" evidence="1">
    <location>
        <begin position="145"/>
        <end position="160"/>
    </location>
</feature>